<sequence length="594" mass="67500">MITFPKTGIESFFRTINIVDFDVHSSEEELIYSTNLNGYYNVWAMNLEKRYPYQLTTANQMNSFVKYNSKKNLLLTGYDHDGDENYHIYALQPSGGEAAPLLHADGEKFYYGDLSKDGNTLYYVTSVDNPNFLSIRRLNLENGENEILIQGEGGPSYLYAVSPNESSFAYSKEVGNTSSFGFVFSNNESIAITPSQETPHRVREVEYIDEDTLLVLTNYGSEFSYIASFEISTRTFKKLFELEGHELSKLTLDRTKNKVYFVAQRGVEDHLYSYDLSNSTQQVVAKPFDMVDKLVIGKKGTIFALGRSTTKPANLFRSYDLTQWEQLTEHQIIGVRQEELAEPEVLTYPSFDGMEIESLYFAPPKEIDNGHTILWPHGGPQWAVRKTFSPLFQYLTTQGFRVFSPNFRGSTGYGETFVKLVNKDWGGGPRLDIVAGMEWLNQQGKSSADQWFCIGGSYGGYMTLLLHGRHADLFKAFVDIFGPSNLFTTIETAPEHWKAADRELIGDPVEDREKLIEDSPMTYIDQMTKPMLVIQGSNDPRVVKVESDVIVEAMKERGQDVEYLVLEDEGHGFSKTENALKVYSLMVSFLQKYL</sequence>
<dbReference type="InterPro" id="IPR001375">
    <property type="entry name" value="Peptidase_S9_cat"/>
</dbReference>
<proteinExistence type="predicted"/>
<dbReference type="RefSeq" id="WP_163180113.1">
    <property type="nucleotide sequence ID" value="NZ_JAAIWM010000004.1"/>
</dbReference>
<keyword evidence="1" id="KW-0378">Hydrolase</keyword>
<name>A0A6M0Q8R7_9BACI</name>
<gene>
    <name evidence="3" type="ORF">G4D63_13050</name>
</gene>
<dbReference type="AlphaFoldDB" id="A0A6M0Q8R7"/>
<dbReference type="SUPFAM" id="SSF69322">
    <property type="entry name" value="Tricorn protease domain 2"/>
    <property type="match status" value="1"/>
</dbReference>
<dbReference type="Gene3D" id="3.40.50.1820">
    <property type="entry name" value="alpha/beta hydrolase"/>
    <property type="match status" value="1"/>
</dbReference>
<evidence type="ECO:0000313" key="3">
    <source>
        <dbReference type="EMBL" id="NEY72657.1"/>
    </source>
</evidence>
<evidence type="ECO:0000256" key="1">
    <source>
        <dbReference type="ARBA" id="ARBA00022801"/>
    </source>
</evidence>
<dbReference type="GO" id="GO:0004252">
    <property type="term" value="F:serine-type endopeptidase activity"/>
    <property type="evidence" value="ECO:0007669"/>
    <property type="project" value="TreeGrafter"/>
</dbReference>
<dbReference type="Pfam" id="PF00326">
    <property type="entry name" value="Peptidase_S9"/>
    <property type="match status" value="1"/>
</dbReference>
<dbReference type="Gene3D" id="2.120.10.30">
    <property type="entry name" value="TolB, C-terminal domain"/>
    <property type="match status" value="1"/>
</dbReference>
<dbReference type="GO" id="GO:0006508">
    <property type="term" value="P:proteolysis"/>
    <property type="evidence" value="ECO:0007669"/>
    <property type="project" value="InterPro"/>
</dbReference>
<dbReference type="PANTHER" id="PTHR42776">
    <property type="entry name" value="SERINE PEPTIDASE S9 FAMILY MEMBER"/>
    <property type="match status" value="1"/>
</dbReference>
<keyword evidence="4" id="KW-1185">Reference proteome</keyword>
<feature type="domain" description="Peptidase S9 prolyl oligopeptidase catalytic" evidence="2">
    <location>
        <begin position="388"/>
        <end position="594"/>
    </location>
</feature>
<comment type="caution">
    <text evidence="3">The sequence shown here is derived from an EMBL/GenBank/DDBJ whole genome shotgun (WGS) entry which is preliminary data.</text>
</comment>
<organism evidence="3 4">
    <name type="scientific">Bacillus mesophilus</name>
    <dbReference type="NCBI Taxonomy" id="1808955"/>
    <lineage>
        <taxon>Bacteria</taxon>
        <taxon>Bacillati</taxon>
        <taxon>Bacillota</taxon>
        <taxon>Bacilli</taxon>
        <taxon>Bacillales</taxon>
        <taxon>Bacillaceae</taxon>
        <taxon>Bacillus</taxon>
    </lineage>
</organism>
<accession>A0A6M0Q8R7</accession>
<dbReference type="PANTHER" id="PTHR42776:SF27">
    <property type="entry name" value="DIPEPTIDYL PEPTIDASE FAMILY MEMBER 6"/>
    <property type="match status" value="1"/>
</dbReference>
<evidence type="ECO:0000313" key="4">
    <source>
        <dbReference type="Proteomes" id="UP000481043"/>
    </source>
</evidence>
<evidence type="ECO:0000259" key="2">
    <source>
        <dbReference type="Pfam" id="PF00326"/>
    </source>
</evidence>
<protein>
    <submittedName>
        <fullName evidence="3">S9 family peptidase</fullName>
    </submittedName>
</protein>
<dbReference type="InterPro" id="IPR029058">
    <property type="entry name" value="AB_hydrolase_fold"/>
</dbReference>
<dbReference type="InterPro" id="IPR011042">
    <property type="entry name" value="6-blade_b-propeller_TolB-like"/>
</dbReference>
<dbReference type="EMBL" id="JAAIWM010000004">
    <property type="protein sequence ID" value="NEY72657.1"/>
    <property type="molecule type" value="Genomic_DNA"/>
</dbReference>
<reference evidence="3 4" key="1">
    <citation type="submission" date="2020-02" db="EMBL/GenBank/DDBJ databases">
        <title>Bacillus aquiflavi sp. nov., isolated from yellow water of strong flavor Chinese baijiu in Yibin region of China.</title>
        <authorList>
            <person name="Xie J."/>
        </authorList>
    </citation>
    <scope>NUCLEOTIDE SEQUENCE [LARGE SCALE GENOMIC DNA]</scope>
    <source>
        <strain evidence="3 4">SA4</strain>
    </source>
</reference>
<dbReference type="SUPFAM" id="SSF53474">
    <property type="entry name" value="alpha/beta-Hydrolases"/>
    <property type="match status" value="1"/>
</dbReference>
<dbReference type="Proteomes" id="UP000481043">
    <property type="component" value="Unassembled WGS sequence"/>
</dbReference>